<evidence type="ECO:0000256" key="5">
    <source>
        <dbReference type="ARBA" id="ARBA00022833"/>
    </source>
</evidence>
<dbReference type="InterPro" id="IPR051156">
    <property type="entry name" value="Mito/Outer_Membr_Metalloprot"/>
</dbReference>
<dbReference type="InterPro" id="IPR001915">
    <property type="entry name" value="Peptidase_M48"/>
</dbReference>
<evidence type="ECO:0000313" key="9">
    <source>
        <dbReference type="EMBL" id="HGV55405.1"/>
    </source>
</evidence>
<dbReference type="Gene3D" id="3.30.2010.10">
    <property type="entry name" value="Metalloproteases ('zincins'), catalytic domain"/>
    <property type="match status" value="1"/>
</dbReference>
<dbReference type="SMART" id="SM00028">
    <property type="entry name" value="TPR"/>
    <property type="match status" value="2"/>
</dbReference>
<dbReference type="PANTHER" id="PTHR22726">
    <property type="entry name" value="METALLOENDOPEPTIDASE OMA1"/>
    <property type="match status" value="1"/>
</dbReference>
<feature type="domain" description="Peptidase M48" evidence="8">
    <location>
        <begin position="62"/>
        <end position="237"/>
    </location>
</feature>
<dbReference type="GO" id="GO:0051603">
    <property type="term" value="P:proteolysis involved in protein catabolic process"/>
    <property type="evidence" value="ECO:0007669"/>
    <property type="project" value="TreeGrafter"/>
</dbReference>
<protein>
    <recommendedName>
        <fullName evidence="8">Peptidase M48 domain-containing protein</fullName>
    </recommendedName>
</protein>
<evidence type="ECO:0000256" key="1">
    <source>
        <dbReference type="ARBA" id="ARBA00001947"/>
    </source>
</evidence>
<evidence type="ECO:0000259" key="8">
    <source>
        <dbReference type="Pfam" id="PF01435"/>
    </source>
</evidence>
<dbReference type="InterPro" id="IPR011990">
    <property type="entry name" value="TPR-like_helical_dom_sf"/>
</dbReference>
<keyword evidence="2" id="KW-0645">Protease</keyword>
<dbReference type="EMBL" id="DSZU01000082">
    <property type="protein sequence ID" value="HGV55405.1"/>
    <property type="molecule type" value="Genomic_DNA"/>
</dbReference>
<dbReference type="GO" id="GO:0004222">
    <property type="term" value="F:metalloendopeptidase activity"/>
    <property type="evidence" value="ECO:0007669"/>
    <property type="project" value="InterPro"/>
</dbReference>
<evidence type="ECO:0000256" key="3">
    <source>
        <dbReference type="ARBA" id="ARBA00022723"/>
    </source>
</evidence>
<dbReference type="GO" id="GO:0046872">
    <property type="term" value="F:metal ion binding"/>
    <property type="evidence" value="ECO:0007669"/>
    <property type="project" value="UniProtKB-KW"/>
</dbReference>
<dbReference type="PROSITE" id="PS50005">
    <property type="entry name" value="TPR"/>
    <property type="match status" value="1"/>
</dbReference>
<evidence type="ECO:0000256" key="2">
    <source>
        <dbReference type="ARBA" id="ARBA00022670"/>
    </source>
</evidence>
<keyword evidence="7" id="KW-0802">TPR repeat</keyword>
<dbReference type="CDD" id="cd07333">
    <property type="entry name" value="M48C_bepA_like"/>
    <property type="match status" value="1"/>
</dbReference>
<name>A0A832LXN1_9BACT</name>
<feature type="repeat" description="TPR" evidence="7">
    <location>
        <begin position="417"/>
        <end position="450"/>
    </location>
</feature>
<evidence type="ECO:0000256" key="4">
    <source>
        <dbReference type="ARBA" id="ARBA00022801"/>
    </source>
</evidence>
<sequence>MKKFFLLLLSLLLILPQSSLFALLSLEEEEKIGREVLQEVSKNIEILRDIEAIAYVNQIGDLLFKKGISFTPFRFRFYLIREKTFNAFSVPGGYIFLNSGLFDYVQSEDELAAIIAHEMAHNLARHVAKRIETVKKMQIATTAATLAAILLGGGQAGQIVGVTGTALAQTRLLAYSRQDEEEADRLGFEVLSKTGYNPQAMSRIFEKLSRESSFAIELSYPYLLTHPLPQERLNYLQILAEKAKVPMQDRYLLSKDPIYFQRIKAKIKAISEDSSDLILSLRLQLREKEDPWLRYTLAMSLLQARFFTEAEAELQKALTQLPERDYFYLDIAELQFLKGNYTYAQRLLQSLNFDKATPKEPLELKRKTLLARTYLETGLLREGYALFKDLEEEKYIEQDPYFFYFFGILCSRFDLPGESHYYFGRHYENRGDFKTALFHYKRALSFLSKNTKMYEEAEKKIKLYEKKEDKKRL</sequence>
<proteinExistence type="predicted"/>
<comment type="cofactor">
    <cofactor evidence="1">
        <name>Zn(2+)</name>
        <dbReference type="ChEBI" id="CHEBI:29105"/>
    </cofactor>
</comment>
<keyword evidence="4" id="KW-0378">Hydrolase</keyword>
<comment type="caution">
    <text evidence="9">The sequence shown here is derived from an EMBL/GenBank/DDBJ whole genome shotgun (WGS) entry which is preliminary data.</text>
</comment>
<accession>A0A832LXN1</accession>
<keyword evidence="5" id="KW-0862">Zinc</keyword>
<dbReference type="AlphaFoldDB" id="A0A832LXN1"/>
<reference evidence="9" key="1">
    <citation type="journal article" date="2020" name="mSystems">
        <title>Genome- and Community-Level Interaction Insights into Carbon Utilization and Element Cycling Functions of Hydrothermarchaeota in Hydrothermal Sediment.</title>
        <authorList>
            <person name="Zhou Z."/>
            <person name="Liu Y."/>
            <person name="Xu W."/>
            <person name="Pan J."/>
            <person name="Luo Z.H."/>
            <person name="Li M."/>
        </authorList>
    </citation>
    <scope>NUCLEOTIDE SEQUENCE [LARGE SCALE GENOMIC DNA]</scope>
    <source>
        <strain evidence="9">SpSt-605</strain>
    </source>
</reference>
<evidence type="ECO:0000256" key="7">
    <source>
        <dbReference type="PROSITE-ProRule" id="PRU00339"/>
    </source>
</evidence>
<dbReference type="SUPFAM" id="SSF48452">
    <property type="entry name" value="TPR-like"/>
    <property type="match status" value="1"/>
</dbReference>
<dbReference type="InterPro" id="IPR019734">
    <property type="entry name" value="TPR_rpt"/>
</dbReference>
<dbReference type="GO" id="GO:0016020">
    <property type="term" value="C:membrane"/>
    <property type="evidence" value="ECO:0007669"/>
    <property type="project" value="TreeGrafter"/>
</dbReference>
<dbReference type="Pfam" id="PF01435">
    <property type="entry name" value="Peptidase_M48"/>
    <property type="match status" value="1"/>
</dbReference>
<keyword evidence="3" id="KW-0479">Metal-binding</keyword>
<gene>
    <name evidence="9" type="ORF">ENT73_04885</name>
</gene>
<dbReference type="Gene3D" id="1.25.40.10">
    <property type="entry name" value="Tetratricopeptide repeat domain"/>
    <property type="match status" value="1"/>
</dbReference>
<dbReference type="PANTHER" id="PTHR22726:SF1">
    <property type="entry name" value="METALLOENDOPEPTIDASE OMA1, MITOCHONDRIAL"/>
    <property type="match status" value="1"/>
</dbReference>
<keyword evidence="6" id="KW-0482">Metalloprotease</keyword>
<organism evidence="9">
    <name type="scientific">Caldimicrobium thiodismutans</name>
    <dbReference type="NCBI Taxonomy" id="1653476"/>
    <lineage>
        <taxon>Bacteria</taxon>
        <taxon>Pseudomonadati</taxon>
        <taxon>Thermodesulfobacteriota</taxon>
        <taxon>Thermodesulfobacteria</taxon>
        <taxon>Thermodesulfobacteriales</taxon>
        <taxon>Thermodesulfobacteriaceae</taxon>
        <taxon>Caldimicrobium</taxon>
    </lineage>
</organism>
<evidence type="ECO:0000256" key="6">
    <source>
        <dbReference type="ARBA" id="ARBA00023049"/>
    </source>
</evidence>